<feature type="compositionally biased region" description="Pro residues" evidence="1">
    <location>
        <begin position="113"/>
        <end position="123"/>
    </location>
</feature>
<feature type="region of interest" description="Disordered" evidence="1">
    <location>
        <begin position="1"/>
        <end position="31"/>
    </location>
</feature>
<comment type="caution">
    <text evidence="2">The sequence shown here is derived from an EMBL/GenBank/DDBJ whole genome shotgun (WGS) entry which is preliminary data.</text>
</comment>
<feature type="compositionally biased region" description="Acidic residues" evidence="1">
    <location>
        <begin position="7"/>
        <end position="22"/>
    </location>
</feature>
<dbReference type="AlphaFoldDB" id="A0AAV6UB70"/>
<organism evidence="2 3">
    <name type="scientific">Oedothorax gibbosus</name>
    <dbReference type="NCBI Taxonomy" id="931172"/>
    <lineage>
        <taxon>Eukaryota</taxon>
        <taxon>Metazoa</taxon>
        <taxon>Ecdysozoa</taxon>
        <taxon>Arthropoda</taxon>
        <taxon>Chelicerata</taxon>
        <taxon>Arachnida</taxon>
        <taxon>Araneae</taxon>
        <taxon>Araneomorphae</taxon>
        <taxon>Entelegynae</taxon>
        <taxon>Araneoidea</taxon>
        <taxon>Linyphiidae</taxon>
        <taxon>Erigoninae</taxon>
        <taxon>Oedothorax</taxon>
    </lineage>
</organism>
<feature type="region of interest" description="Disordered" evidence="1">
    <location>
        <begin position="104"/>
        <end position="123"/>
    </location>
</feature>
<evidence type="ECO:0000313" key="2">
    <source>
        <dbReference type="EMBL" id="KAG8180969.1"/>
    </source>
</evidence>
<evidence type="ECO:0000256" key="1">
    <source>
        <dbReference type="SAM" id="MobiDB-lite"/>
    </source>
</evidence>
<keyword evidence="3" id="KW-1185">Reference proteome</keyword>
<sequence length="123" mass="13372">MYSSSDSDSDDSVSLSETDEEKENVLKSIDEKNNMEIPSASAIRSGAFVLVELISGIGFWCDVKLNGSIHLIMTQVLITNKGFSNGGFQKQDMVYSASMVSKATLKRRQGPSLSPPSNRPGEH</sequence>
<protein>
    <submittedName>
        <fullName evidence="2">Uncharacterized protein</fullName>
    </submittedName>
</protein>
<reference evidence="2 3" key="1">
    <citation type="journal article" date="2022" name="Nat. Ecol. Evol.">
        <title>A masculinizing supergene underlies an exaggerated male reproductive morph in a spider.</title>
        <authorList>
            <person name="Hendrickx F."/>
            <person name="De Corte Z."/>
            <person name="Sonet G."/>
            <person name="Van Belleghem S.M."/>
            <person name="Kostlbacher S."/>
            <person name="Vangestel C."/>
        </authorList>
    </citation>
    <scope>NUCLEOTIDE SEQUENCE [LARGE SCALE GENOMIC DNA]</scope>
    <source>
        <strain evidence="2">W744_W776</strain>
    </source>
</reference>
<dbReference type="EMBL" id="JAFNEN010000539">
    <property type="protein sequence ID" value="KAG8180969.1"/>
    <property type="molecule type" value="Genomic_DNA"/>
</dbReference>
<dbReference type="Proteomes" id="UP000827092">
    <property type="component" value="Unassembled WGS sequence"/>
</dbReference>
<name>A0AAV6UB70_9ARAC</name>
<proteinExistence type="predicted"/>
<gene>
    <name evidence="2" type="ORF">JTE90_024718</name>
</gene>
<evidence type="ECO:0000313" key="3">
    <source>
        <dbReference type="Proteomes" id="UP000827092"/>
    </source>
</evidence>
<accession>A0AAV6UB70</accession>